<keyword evidence="4" id="KW-1185">Reference proteome</keyword>
<evidence type="ECO:0000313" key="4">
    <source>
        <dbReference type="Proteomes" id="UP000010824"/>
    </source>
</evidence>
<feature type="transmembrane region" description="Helical" evidence="2">
    <location>
        <begin position="173"/>
        <end position="195"/>
    </location>
</feature>
<keyword evidence="2" id="KW-1133">Transmembrane helix</keyword>
<dbReference type="GeneID" id="14310005"/>
<dbReference type="RefSeq" id="WP_015284716.1">
    <property type="nucleotide sequence ID" value="NC_019943.1"/>
</dbReference>
<sequence>MGSPYLNGNEAIILSTHNVVINTTPAEAILTSQRLILVDARHSRLRPQDIPFASVETVTIGENTSMDPVLSLSIVLPDETRHTLGIVFPQAPRQKRTSERDEWAAKIREMSLGEQKEGGVKPAELVPPWVAGELPEEEGGMGEGTGTEAGGHVNPPLAPRKPRAKASSGNRRIFLAAGIVLVLVITLVAAVTFLAPTFTGNLPKTPVTPVPTEVIPSVTPSRAATEQPTTVATQEPAETPETTPVVTATAVPEATQAPAPQLSGVWVRIQYYGKYTAAYGTSGRIREVSASGEQYYQIPAKDQIVDAVVQKLDASGDLLVVSIYEDGVMVKGSSTTKPYGTVEIHADLRPS</sequence>
<dbReference type="EMBL" id="CP003167">
    <property type="protein sequence ID" value="AGB01752.1"/>
    <property type="molecule type" value="Genomic_DNA"/>
</dbReference>
<feature type="compositionally biased region" description="Low complexity" evidence="1">
    <location>
        <begin position="228"/>
        <end position="244"/>
    </location>
</feature>
<feature type="region of interest" description="Disordered" evidence="1">
    <location>
        <begin position="134"/>
        <end position="164"/>
    </location>
</feature>
<dbReference type="AlphaFoldDB" id="L0HAJ7"/>
<evidence type="ECO:0000313" key="3">
    <source>
        <dbReference type="EMBL" id="AGB01752.1"/>
    </source>
</evidence>
<keyword evidence="2" id="KW-0812">Transmembrane</keyword>
<reference evidence="4" key="1">
    <citation type="submission" date="2011-12" db="EMBL/GenBank/DDBJ databases">
        <title>Complete sequence of Methanoregula formicicum SMSP.</title>
        <authorList>
            <person name="Lucas S."/>
            <person name="Han J."/>
            <person name="Lapidus A."/>
            <person name="Cheng J.-F."/>
            <person name="Goodwin L."/>
            <person name="Pitluck S."/>
            <person name="Peters L."/>
            <person name="Ovchinnikova G."/>
            <person name="Teshima H."/>
            <person name="Detter J.C."/>
            <person name="Han C."/>
            <person name="Tapia R."/>
            <person name="Land M."/>
            <person name="Hauser L."/>
            <person name="Kyrpides N."/>
            <person name="Ivanova N."/>
            <person name="Pagani I."/>
            <person name="Imachi H."/>
            <person name="Tamaki H."/>
            <person name="Sekiguchi Y."/>
            <person name="Kamagata Y."/>
            <person name="Cadillo-Quiroz H."/>
            <person name="Zinder S."/>
            <person name="Liu W.-T."/>
            <person name="Woyke T."/>
        </authorList>
    </citation>
    <scope>NUCLEOTIDE SEQUENCE [LARGE SCALE GENOMIC DNA]</scope>
    <source>
        <strain evidence="4">DSM 22288 / NBRC 105244 / SMSP</strain>
    </source>
</reference>
<name>L0HAJ7_METFS</name>
<reference evidence="3 4" key="2">
    <citation type="journal article" date="2014" name="Genome Announc.">
        <title>Complete Genome Sequence of Methanoregula formicica SMSPT, a Mesophilic Hydrogenotrophic Methanogen Isolated from a Methanogenic Upflow Anaerobic Sludge Blanket Reactor.</title>
        <authorList>
            <person name="Yamamoto K."/>
            <person name="Tamaki H."/>
            <person name="Cadillo-Quiroz H."/>
            <person name="Imachi H."/>
            <person name="Kyrpides N."/>
            <person name="Woyke T."/>
            <person name="Goodwin L."/>
            <person name="Zinder S.H."/>
            <person name="Kamagata Y."/>
            <person name="Liu W.T."/>
        </authorList>
    </citation>
    <scope>NUCLEOTIDE SEQUENCE [LARGE SCALE GENOMIC DNA]</scope>
    <source>
        <strain evidence="4">DSM 22288 / NBRC 105244 / SMSP</strain>
    </source>
</reference>
<protein>
    <submittedName>
        <fullName evidence="3">Uncharacterized protein</fullName>
    </submittedName>
</protein>
<keyword evidence="2" id="KW-0472">Membrane</keyword>
<accession>L0HAJ7</accession>
<feature type="region of interest" description="Disordered" evidence="1">
    <location>
        <begin position="201"/>
        <end position="244"/>
    </location>
</feature>
<proteinExistence type="predicted"/>
<dbReference type="Proteomes" id="UP000010824">
    <property type="component" value="Chromosome"/>
</dbReference>
<gene>
    <name evidence="3" type="ordered locus">Metfor_0692</name>
</gene>
<organism evidence="3 4">
    <name type="scientific">Methanoregula formicica (strain DSM 22288 / NBRC 105244 / SMSP)</name>
    <dbReference type="NCBI Taxonomy" id="593750"/>
    <lineage>
        <taxon>Archaea</taxon>
        <taxon>Methanobacteriati</taxon>
        <taxon>Methanobacteriota</taxon>
        <taxon>Stenosarchaea group</taxon>
        <taxon>Methanomicrobia</taxon>
        <taxon>Methanomicrobiales</taxon>
        <taxon>Methanoregulaceae</taxon>
        <taxon>Methanoregula</taxon>
    </lineage>
</organism>
<dbReference type="HOGENOM" id="CLU_788963_0_0_2"/>
<dbReference type="KEGG" id="mfo:Metfor_0692"/>
<evidence type="ECO:0000256" key="1">
    <source>
        <dbReference type="SAM" id="MobiDB-lite"/>
    </source>
</evidence>
<dbReference type="InParanoid" id="L0HAJ7"/>
<dbReference type="STRING" id="593750.Metfor_0692"/>
<dbReference type="eggNOG" id="arCOG01144">
    <property type="taxonomic scope" value="Archaea"/>
</dbReference>
<feature type="compositionally biased region" description="Low complexity" evidence="1">
    <location>
        <begin position="203"/>
        <end position="220"/>
    </location>
</feature>
<evidence type="ECO:0000256" key="2">
    <source>
        <dbReference type="SAM" id="Phobius"/>
    </source>
</evidence>
<dbReference type="eggNOG" id="arCOG10346">
    <property type="taxonomic scope" value="Archaea"/>
</dbReference>